<sequence>MLTTSDHQASASAKLKEIVADDKILWGVVANARPTRNKMRWEQVMRATGNGSTVCALLCVRFGFDPYEVKK</sequence>
<keyword evidence="2" id="KW-1185">Reference proteome</keyword>
<accession>A0A841QER4</accession>
<dbReference type="Proteomes" id="UP000578000">
    <property type="component" value="Unassembled WGS sequence"/>
</dbReference>
<dbReference type="AlphaFoldDB" id="A0A841QER4"/>
<evidence type="ECO:0000313" key="1">
    <source>
        <dbReference type="EMBL" id="MBB6456936.1"/>
    </source>
</evidence>
<proteinExistence type="predicted"/>
<protein>
    <submittedName>
        <fullName evidence="1">Uncharacterized protein</fullName>
    </submittedName>
</protein>
<gene>
    <name evidence="1" type="ORF">HNR55_001519</name>
</gene>
<dbReference type="EMBL" id="JACHIE010000005">
    <property type="protein sequence ID" value="MBB6456936.1"/>
    <property type="molecule type" value="Genomic_DNA"/>
</dbReference>
<comment type="caution">
    <text evidence="1">The sequence shown here is derived from an EMBL/GenBank/DDBJ whole genome shotgun (WGS) entry which is preliminary data.</text>
</comment>
<name>A0A841QER4_9PROT</name>
<reference evidence="1 2" key="1">
    <citation type="submission" date="2020-08" db="EMBL/GenBank/DDBJ databases">
        <title>Genomic Encyclopedia of Type Strains, Phase IV (KMG-IV): sequencing the most valuable type-strain genomes for metagenomic binning, comparative biology and taxonomic classification.</title>
        <authorList>
            <person name="Goeker M."/>
        </authorList>
    </citation>
    <scope>NUCLEOTIDE SEQUENCE [LARGE SCALE GENOMIC DNA]</scope>
    <source>
        <strain evidence="1 2">DSM 4491</strain>
    </source>
</reference>
<evidence type="ECO:0000313" key="2">
    <source>
        <dbReference type="Proteomes" id="UP000578000"/>
    </source>
</evidence>
<organism evidence="1 2">
    <name type="scientific">Acetobacter lovaniensis</name>
    <dbReference type="NCBI Taxonomy" id="104100"/>
    <lineage>
        <taxon>Bacteria</taxon>
        <taxon>Pseudomonadati</taxon>
        <taxon>Pseudomonadota</taxon>
        <taxon>Alphaproteobacteria</taxon>
        <taxon>Acetobacterales</taxon>
        <taxon>Acetobacteraceae</taxon>
        <taxon>Acetobacter</taxon>
    </lineage>
</organism>